<dbReference type="InterPro" id="IPR025683">
    <property type="entry name" value="Protein_beta"/>
</dbReference>
<name>A0ABS0NQE1_9ACTN</name>
<dbReference type="EMBL" id="JACYXC010000001">
    <property type="protein sequence ID" value="MBH5337425.1"/>
    <property type="molecule type" value="Genomic_DNA"/>
</dbReference>
<gene>
    <name evidence="1" type="ORF">IHE55_22740</name>
</gene>
<evidence type="ECO:0000313" key="2">
    <source>
        <dbReference type="Proteomes" id="UP000807371"/>
    </source>
</evidence>
<comment type="caution">
    <text evidence="1">The sequence shown here is derived from an EMBL/GenBank/DDBJ whole genome shotgun (WGS) entry which is preliminary data.</text>
</comment>
<proteinExistence type="predicted"/>
<sequence length="355" mass="38084">MSEPLYVPVLPARPHAVEAYRRLAPDVRAALMPLWNIPPLTAGTPAGLDAAVQRFVAPVSAAHRHHGGWIDAPFADGEQIRVLAGSLAVHSEWGRLLPVTGPERDEAQQTSALETGRRCGSGVGLRVRVPGEWDGGTAEAVRSLLTRAGPSVPVDLLLDMGEVLGDRPEADKEALRALDALVPLTAWRTAAVLGGGFPRVTADLLERGLREEPRTDWSMWHGMRTSGRAYLPLLGYGDYGVQHTGALAQVPRPNSGGGPPWGALRYTTESSYVLCKVLNRGDDRIAVNRRAARWITELPGFRARGGAGEAWLRGCADGPLTSPKGTGGPLQWLWAGHTQHLTYVARCLSGGRTGR</sequence>
<protein>
    <submittedName>
        <fullName evidence="1">Beta family protein</fullName>
    </submittedName>
</protein>
<reference evidence="1 2" key="1">
    <citation type="submission" date="2020-09" db="EMBL/GenBank/DDBJ databases">
        <title>Biosynthesis of the nuclear factor of activated T cells inhibitor NFAT-133 and its congeners in Streptomyces pactum.</title>
        <authorList>
            <person name="Zhou W."/>
            <person name="Posri P."/>
            <person name="Abugrain M.E."/>
            <person name="Weisberg A.J."/>
            <person name="Chang J.H."/>
            <person name="Mahmud T."/>
        </authorList>
    </citation>
    <scope>NUCLEOTIDE SEQUENCE [LARGE SCALE GENOMIC DNA]</scope>
    <source>
        <strain evidence="1 2">ATCC 27456</strain>
    </source>
</reference>
<keyword evidence="2" id="KW-1185">Reference proteome</keyword>
<dbReference type="RefSeq" id="WP_197990723.1">
    <property type="nucleotide sequence ID" value="NZ_JACYXC010000001.1"/>
</dbReference>
<accession>A0ABS0NQE1</accession>
<dbReference type="Proteomes" id="UP000807371">
    <property type="component" value="Unassembled WGS sequence"/>
</dbReference>
<evidence type="ECO:0000313" key="1">
    <source>
        <dbReference type="EMBL" id="MBH5337425.1"/>
    </source>
</evidence>
<organism evidence="1 2">
    <name type="scientific">Streptomyces pactum</name>
    <dbReference type="NCBI Taxonomy" id="68249"/>
    <lineage>
        <taxon>Bacteria</taxon>
        <taxon>Bacillati</taxon>
        <taxon>Actinomycetota</taxon>
        <taxon>Actinomycetes</taxon>
        <taxon>Kitasatosporales</taxon>
        <taxon>Streptomycetaceae</taxon>
        <taxon>Streptomyces</taxon>
    </lineage>
</organism>
<dbReference type="Pfam" id="PF14350">
    <property type="entry name" value="Beta_protein"/>
    <property type="match status" value="1"/>
</dbReference>